<accession>A0AAN7QP43</accession>
<dbReference type="Proteomes" id="UP001345219">
    <property type="component" value="Chromosome 22"/>
</dbReference>
<keyword evidence="1" id="KW-0732">Signal</keyword>
<dbReference type="AlphaFoldDB" id="A0AAN7QP43"/>
<evidence type="ECO:0000256" key="1">
    <source>
        <dbReference type="SAM" id="SignalP"/>
    </source>
</evidence>
<evidence type="ECO:0000313" key="2">
    <source>
        <dbReference type="EMBL" id="KAK4772906.1"/>
    </source>
</evidence>
<organism evidence="2 3">
    <name type="scientific">Trapa incisa</name>
    <dbReference type="NCBI Taxonomy" id="236973"/>
    <lineage>
        <taxon>Eukaryota</taxon>
        <taxon>Viridiplantae</taxon>
        <taxon>Streptophyta</taxon>
        <taxon>Embryophyta</taxon>
        <taxon>Tracheophyta</taxon>
        <taxon>Spermatophyta</taxon>
        <taxon>Magnoliopsida</taxon>
        <taxon>eudicotyledons</taxon>
        <taxon>Gunneridae</taxon>
        <taxon>Pentapetalae</taxon>
        <taxon>rosids</taxon>
        <taxon>malvids</taxon>
        <taxon>Myrtales</taxon>
        <taxon>Lythraceae</taxon>
        <taxon>Trapa</taxon>
    </lineage>
</organism>
<proteinExistence type="predicted"/>
<feature type="signal peptide" evidence="1">
    <location>
        <begin position="1"/>
        <end position="34"/>
    </location>
</feature>
<feature type="chain" id="PRO_5042921860" evidence="1">
    <location>
        <begin position="35"/>
        <end position="150"/>
    </location>
</feature>
<reference evidence="2 3" key="1">
    <citation type="journal article" date="2023" name="Hortic Res">
        <title>Pangenome of water caltrop reveals structural variations and asymmetric subgenome divergence after allopolyploidization.</title>
        <authorList>
            <person name="Zhang X."/>
            <person name="Chen Y."/>
            <person name="Wang L."/>
            <person name="Yuan Y."/>
            <person name="Fang M."/>
            <person name="Shi L."/>
            <person name="Lu R."/>
            <person name="Comes H.P."/>
            <person name="Ma Y."/>
            <person name="Chen Y."/>
            <person name="Huang G."/>
            <person name="Zhou Y."/>
            <person name="Zheng Z."/>
            <person name="Qiu Y."/>
        </authorList>
    </citation>
    <scope>NUCLEOTIDE SEQUENCE [LARGE SCALE GENOMIC DNA]</scope>
    <source>
        <tissue evidence="2">Roots</tissue>
    </source>
</reference>
<sequence length="150" mass="17213">MDGMDSVQFYLLLTLSRLLHLLHLLLKFFVRCGGETRFRCLFQPFFCSHSSSNMLEVEALLLGSMFTFHAVVTNHMISRCRFKESKELLITISESKTDLSGQGFHIPLLSKSKDAILWMSEKAAFTLSVAVEWNSLHKLLVLTCKILQLW</sequence>
<keyword evidence="3" id="KW-1185">Reference proteome</keyword>
<dbReference type="EMBL" id="JAXIOK010000004">
    <property type="protein sequence ID" value="KAK4772906.1"/>
    <property type="molecule type" value="Genomic_DNA"/>
</dbReference>
<gene>
    <name evidence="2" type="ORF">SAY87_027925</name>
</gene>
<protein>
    <submittedName>
        <fullName evidence="2">Uncharacterized protein</fullName>
    </submittedName>
</protein>
<comment type="caution">
    <text evidence="2">The sequence shown here is derived from an EMBL/GenBank/DDBJ whole genome shotgun (WGS) entry which is preliminary data.</text>
</comment>
<evidence type="ECO:0000313" key="3">
    <source>
        <dbReference type="Proteomes" id="UP001345219"/>
    </source>
</evidence>
<name>A0AAN7QP43_9MYRT</name>